<dbReference type="SUPFAM" id="SSF54862">
    <property type="entry name" value="4Fe-4S ferredoxins"/>
    <property type="match status" value="1"/>
</dbReference>
<dbReference type="PANTHER" id="PTHR48109:SF1">
    <property type="entry name" value="DIHYDROOROTATE DEHYDROGENASE (FUMARATE)"/>
    <property type="match status" value="1"/>
</dbReference>
<evidence type="ECO:0000256" key="3">
    <source>
        <dbReference type="ARBA" id="ARBA00010804"/>
    </source>
</evidence>
<dbReference type="InterPro" id="IPR023359">
    <property type="entry name" value="Dihydro_DH_chainA_dom2"/>
</dbReference>
<dbReference type="VEuPathDB" id="TrichDB:TRFO_08015"/>
<dbReference type="FunFam" id="3.20.20.70:FF:000339">
    <property type="entry name" value="Dihydroorotate dehydrogenase family protein"/>
    <property type="match status" value="1"/>
</dbReference>
<reference evidence="12" key="1">
    <citation type="submission" date="2016-10" db="EMBL/GenBank/DDBJ databases">
        <authorList>
            <person name="Benchimol M."/>
            <person name="Almeida L.G."/>
            <person name="Vasconcelos A.T."/>
            <person name="Perreira-Neves A."/>
            <person name="Rosa I.A."/>
            <person name="Tasca T."/>
            <person name="Bogo M.R."/>
            <person name="de Souza W."/>
        </authorList>
    </citation>
    <scope>NUCLEOTIDE SEQUENCE [LARGE SCALE GENOMIC DNA]</scope>
    <source>
        <strain evidence="12">K</strain>
    </source>
</reference>
<gene>
    <name evidence="12" type="ORF">TRFO_08015</name>
</gene>
<comment type="pathway">
    <text evidence="2">Pyrimidine metabolism; UMP biosynthesis via de novo pathway.</text>
</comment>
<comment type="cofactor">
    <cofactor evidence="1">
        <name>FMN</name>
        <dbReference type="ChEBI" id="CHEBI:58210"/>
    </cofactor>
</comment>
<organism evidence="12 13">
    <name type="scientific">Tritrichomonas foetus</name>
    <dbReference type="NCBI Taxonomy" id="1144522"/>
    <lineage>
        <taxon>Eukaryota</taxon>
        <taxon>Metamonada</taxon>
        <taxon>Parabasalia</taxon>
        <taxon>Tritrichomonadida</taxon>
        <taxon>Tritrichomonadidae</taxon>
        <taxon>Tritrichomonas</taxon>
    </lineage>
</organism>
<keyword evidence="8" id="KW-0560">Oxidoreductase</keyword>
<feature type="domain" description="4Fe-4S ferredoxin-type" evidence="11">
    <location>
        <begin position="308"/>
        <end position="337"/>
    </location>
</feature>
<evidence type="ECO:0000256" key="2">
    <source>
        <dbReference type="ARBA" id="ARBA00004725"/>
    </source>
</evidence>
<comment type="similarity">
    <text evidence="3">Belongs to the dihydropyrimidine dehydrogenase family.</text>
</comment>
<keyword evidence="4" id="KW-0963">Cytoplasm</keyword>
<evidence type="ECO:0000256" key="4">
    <source>
        <dbReference type="ARBA" id="ARBA00022490"/>
    </source>
</evidence>
<keyword evidence="13" id="KW-1185">Reference proteome</keyword>
<dbReference type="InterPro" id="IPR017900">
    <property type="entry name" value="4Fe4S_Fe_S_CS"/>
</dbReference>
<dbReference type="GeneID" id="94828751"/>
<dbReference type="EMBL" id="MLAK01000960">
    <property type="protein sequence ID" value="OHT00343.1"/>
    <property type="molecule type" value="Genomic_DNA"/>
</dbReference>
<evidence type="ECO:0000256" key="8">
    <source>
        <dbReference type="ARBA" id="ARBA00023002"/>
    </source>
</evidence>
<evidence type="ECO:0000259" key="11">
    <source>
        <dbReference type="PROSITE" id="PS51379"/>
    </source>
</evidence>
<evidence type="ECO:0000256" key="1">
    <source>
        <dbReference type="ARBA" id="ARBA00001917"/>
    </source>
</evidence>
<dbReference type="Pfam" id="PF14697">
    <property type="entry name" value="Fer4_21"/>
    <property type="match status" value="1"/>
</dbReference>
<keyword evidence="6" id="KW-0288">FMN</keyword>
<accession>A0A1J4JMK4</accession>
<evidence type="ECO:0000256" key="7">
    <source>
        <dbReference type="ARBA" id="ARBA00022975"/>
    </source>
</evidence>
<protein>
    <recommendedName>
        <fullName evidence="10">Dihydrothymine dehydrogenase</fullName>
    </recommendedName>
    <alternativeName>
        <fullName evidence="9">Dihydrouracil dehydrogenase</fullName>
    </alternativeName>
</protein>
<dbReference type="Gene3D" id="3.20.20.70">
    <property type="entry name" value="Aldolase class I"/>
    <property type="match status" value="1"/>
</dbReference>
<dbReference type="InterPro" id="IPR013785">
    <property type="entry name" value="Aldolase_TIM"/>
</dbReference>
<dbReference type="RefSeq" id="XP_068353479.1">
    <property type="nucleotide sequence ID" value="XM_068494047.1"/>
</dbReference>
<dbReference type="Gene3D" id="3.30.70.20">
    <property type="match status" value="1"/>
</dbReference>
<name>A0A1J4JMK4_9EUKA</name>
<evidence type="ECO:0000256" key="10">
    <source>
        <dbReference type="ARBA" id="ARBA00032722"/>
    </source>
</evidence>
<dbReference type="SUPFAM" id="SSF51395">
    <property type="entry name" value="FMN-linked oxidoreductases"/>
    <property type="match status" value="1"/>
</dbReference>
<keyword evidence="5" id="KW-0285">Flavoprotein</keyword>
<evidence type="ECO:0000256" key="9">
    <source>
        <dbReference type="ARBA" id="ARBA00030119"/>
    </source>
</evidence>
<dbReference type="InterPro" id="IPR050074">
    <property type="entry name" value="DHO_dehydrogenase"/>
</dbReference>
<feature type="domain" description="4Fe-4S ferredoxin-type" evidence="11">
    <location>
        <begin position="338"/>
        <end position="366"/>
    </location>
</feature>
<sequence>MSLRTKFMGFDIKNPLMPAPGPPVRDAKACIDCINGGCGVMVTKTISTKAANVPQPNMYESQAHKYFLNTELWTELSPERWIEHEYPKIREVCNQAKVPMVVSMGYTAEEIAEMAPKVAKFADAIELSTHYISDDPKPMQDAVKAAIEGSGGKPVIVKLSPFRDAPKAAKAAKEAGASGLTCVNSFGPCFGLDIERGGAPFMGSDSKYGWMSGPAIKPLAMRVVYDVARECDLPICGVGGVSNGADAIEYLMAGAKHIGICTAAIVQGRDVFDTIAKEMEQWLKEHGYKSVEDVIGLGLKHKPLKQVNPPKIDTEKCIGCGTCVTSCLYEALSINDDGKAQCNGDVCFRCGLCYTRCPVHAISIQG</sequence>
<dbReference type="AlphaFoldDB" id="A0A1J4JMK4"/>
<dbReference type="PANTHER" id="PTHR48109">
    <property type="entry name" value="DIHYDROOROTATE DEHYDROGENASE (QUINONE), MITOCHONDRIAL-RELATED"/>
    <property type="match status" value="1"/>
</dbReference>
<dbReference type="Pfam" id="PF01180">
    <property type="entry name" value="DHO_dh"/>
    <property type="match status" value="1"/>
</dbReference>
<evidence type="ECO:0000256" key="5">
    <source>
        <dbReference type="ARBA" id="ARBA00022630"/>
    </source>
</evidence>
<dbReference type="InterPro" id="IPR017896">
    <property type="entry name" value="4Fe4S_Fe-S-bd"/>
</dbReference>
<dbReference type="PROSITE" id="PS00198">
    <property type="entry name" value="4FE4S_FER_1"/>
    <property type="match status" value="1"/>
</dbReference>
<proteinExistence type="inferred from homology"/>
<evidence type="ECO:0000313" key="13">
    <source>
        <dbReference type="Proteomes" id="UP000179807"/>
    </source>
</evidence>
<dbReference type="PROSITE" id="PS51379">
    <property type="entry name" value="4FE4S_FER_2"/>
    <property type="match status" value="2"/>
</dbReference>
<dbReference type="GO" id="GO:0006221">
    <property type="term" value="P:pyrimidine nucleotide biosynthetic process"/>
    <property type="evidence" value="ECO:0007669"/>
    <property type="project" value="UniProtKB-KW"/>
</dbReference>
<dbReference type="Proteomes" id="UP000179807">
    <property type="component" value="Unassembled WGS sequence"/>
</dbReference>
<dbReference type="GO" id="GO:0005737">
    <property type="term" value="C:cytoplasm"/>
    <property type="evidence" value="ECO:0007669"/>
    <property type="project" value="InterPro"/>
</dbReference>
<dbReference type="InterPro" id="IPR005720">
    <property type="entry name" value="Dihydroorotate_DH_cat"/>
</dbReference>
<dbReference type="OrthoDB" id="14784at2759"/>
<evidence type="ECO:0000256" key="6">
    <source>
        <dbReference type="ARBA" id="ARBA00022643"/>
    </source>
</evidence>
<dbReference type="GO" id="GO:0004152">
    <property type="term" value="F:dihydroorotate dehydrogenase activity"/>
    <property type="evidence" value="ECO:0007669"/>
    <property type="project" value="TreeGrafter"/>
</dbReference>
<dbReference type="Gene3D" id="2.30.26.10">
    <property type="entry name" value="Dihydroorotate Dehydrogenase A, chain A, domain 2"/>
    <property type="match status" value="1"/>
</dbReference>
<dbReference type="GO" id="GO:0006207">
    <property type="term" value="P:'de novo' pyrimidine nucleobase biosynthetic process"/>
    <property type="evidence" value="ECO:0007669"/>
    <property type="project" value="TreeGrafter"/>
</dbReference>
<evidence type="ECO:0000313" key="12">
    <source>
        <dbReference type="EMBL" id="OHT00343.1"/>
    </source>
</evidence>
<keyword evidence="7" id="KW-0665">Pyrimidine biosynthesis</keyword>
<comment type="caution">
    <text evidence="12">The sequence shown here is derived from an EMBL/GenBank/DDBJ whole genome shotgun (WGS) entry which is preliminary data.</text>
</comment>